<evidence type="ECO:0000313" key="2">
    <source>
        <dbReference type="EMBL" id="AAP24757.1"/>
    </source>
</evidence>
<organism evidence="2 3">
    <name type="scientific">Bacillus anthracis</name>
    <name type="common">anthrax bacterium</name>
    <dbReference type="NCBI Taxonomy" id="1392"/>
    <lineage>
        <taxon>Bacteria</taxon>
        <taxon>Bacillati</taxon>
        <taxon>Bacillota</taxon>
        <taxon>Bacilli</taxon>
        <taxon>Bacillales</taxon>
        <taxon>Bacillaceae</taxon>
        <taxon>Bacillus</taxon>
        <taxon>Bacillus cereus group</taxon>
    </lineage>
</organism>
<reference evidence="2 3" key="1">
    <citation type="journal article" date="2003" name="Nature">
        <title>The genome sequence of Bacillus anthracis Ames and comparison to closely related bacteria.</title>
        <authorList>
            <person name="Read T.D."/>
            <person name="Peterson S.N."/>
            <person name="Tourasse N."/>
            <person name="Baillie L.W."/>
            <person name="Paulsen I.T."/>
            <person name="Nelson K.E."/>
            <person name="Tettelin H."/>
            <person name="Fouts D.E."/>
            <person name="Eisen J.A."/>
            <person name="Gill S.R."/>
            <person name="Holtzapple E.K."/>
            <person name="Okstad O.A."/>
            <person name="Helgason E."/>
            <person name="Rilstone J."/>
            <person name="Wu M."/>
            <person name="Kolonay J.F."/>
            <person name="Beanan M.J."/>
            <person name="Dodson R.J."/>
            <person name="Brinkac L.M."/>
            <person name="Gwinn M."/>
            <person name="DeBoy R.T."/>
            <person name="Madpu R."/>
            <person name="Daugherty S.C."/>
            <person name="Durkin A.S."/>
            <person name="Haft D.H."/>
            <person name="Nelson W.C."/>
            <person name="Peterson J.D."/>
            <person name="Pop M."/>
            <person name="Khouri H.M."/>
            <person name="Radune D."/>
            <person name="Benton J.L."/>
            <person name="Mahamoud Y."/>
            <person name="Jiang L."/>
            <person name="Hance I.R."/>
            <person name="Weidman J.F."/>
            <person name="Berry K.J."/>
            <person name="Plaut R.D."/>
            <person name="Wolf A.M."/>
            <person name="Watkins K.L."/>
            <person name="Nierman W.C."/>
            <person name="Hazen A."/>
            <person name="Cline R."/>
            <person name="Redmond C."/>
            <person name="Thwaite J.E."/>
            <person name="White O."/>
            <person name="Salzberg S.L."/>
            <person name="Thomason B."/>
            <person name="Friedlander A.M."/>
            <person name="Koehler T.M."/>
            <person name="Hanna P.C."/>
            <person name="Kolsto A.B."/>
            <person name="Fraser C.M."/>
        </authorList>
    </citation>
    <scope>NUCLEOTIDE SEQUENCE [LARGE SCALE GENOMIC DNA]</scope>
    <source>
        <strain evidence="3">Ames / isolate Porton</strain>
    </source>
</reference>
<dbReference type="AlphaFoldDB" id="A0A4Y1WGL4"/>
<name>A0A4Y1WGL4_BACAN</name>
<keyword evidence="1" id="KW-1133">Transmembrane helix</keyword>
<keyword evidence="1" id="KW-0812">Transmembrane</keyword>
<feature type="transmembrane region" description="Helical" evidence="1">
    <location>
        <begin position="6"/>
        <end position="26"/>
    </location>
</feature>
<keyword evidence="1" id="KW-0472">Membrane</keyword>
<accession>A0A4Y1WGL4</accession>
<feature type="transmembrane region" description="Helical" evidence="1">
    <location>
        <begin position="47"/>
        <end position="66"/>
    </location>
</feature>
<gene>
    <name evidence="2" type="ordered locus">BA_0746</name>
</gene>
<dbReference type="EMBL" id="AE016879">
    <property type="protein sequence ID" value="AAP24757.1"/>
    <property type="molecule type" value="Genomic_DNA"/>
</dbReference>
<protein>
    <submittedName>
        <fullName evidence="2">Uncharacterized protein</fullName>
    </submittedName>
</protein>
<proteinExistence type="predicted"/>
<evidence type="ECO:0000256" key="1">
    <source>
        <dbReference type="SAM" id="Phobius"/>
    </source>
</evidence>
<feature type="transmembrane region" description="Helical" evidence="1">
    <location>
        <begin position="72"/>
        <end position="91"/>
    </location>
</feature>
<dbReference type="Proteomes" id="UP000000427">
    <property type="component" value="Chromosome"/>
</dbReference>
<evidence type="ECO:0000313" key="3">
    <source>
        <dbReference type="Proteomes" id="UP000000427"/>
    </source>
</evidence>
<dbReference type="KEGG" id="ban:BA_0746"/>
<sequence>MGFSAVFFIIGFNAECWLYTFLGYGIRWIKVCREVIHMENVYKGLRHTGYTMMLIFGGVFLLRWFIHDEMLLDQLIGCSVGMVMVISSVFIQKYSKELQVEEKY</sequence>